<feature type="compositionally biased region" description="Pro residues" evidence="1">
    <location>
        <begin position="53"/>
        <end position="62"/>
    </location>
</feature>
<feature type="region of interest" description="Disordered" evidence="1">
    <location>
        <begin position="1"/>
        <end position="104"/>
    </location>
</feature>
<dbReference type="GeneID" id="30155247"/>
<feature type="region of interest" description="Disordered" evidence="1">
    <location>
        <begin position="160"/>
        <end position="201"/>
    </location>
</feature>
<evidence type="ECO:0000313" key="3">
    <source>
        <dbReference type="Proteomes" id="UP000094065"/>
    </source>
</evidence>
<name>A0A1E3HPK0_9TREE</name>
<comment type="caution">
    <text evidence="2">The sequence shown here is derived from an EMBL/GenBank/DDBJ whole genome shotgun (WGS) entry which is preliminary data.</text>
</comment>
<evidence type="ECO:0000313" key="2">
    <source>
        <dbReference type="EMBL" id="ODN78293.1"/>
    </source>
</evidence>
<protein>
    <submittedName>
        <fullName evidence="2">Uncharacterized protein</fullName>
    </submittedName>
</protein>
<reference evidence="2 3" key="1">
    <citation type="submission" date="2016-06" db="EMBL/GenBank/DDBJ databases">
        <title>Evolution of pathogenesis and genome organization in the Tremellales.</title>
        <authorList>
            <person name="Cuomo C."/>
            <person name="Litvintseva A."/>
            <person name="Heitman J."/>
            <person name="Chen Y."/>
            <person name="Sun S."/>
            <person name="Springer D."/>
            <person name="Dromer F."/>
            <person name="Young S."/>
            <person name="Zeng Q."/>
            <person name="Chapman S."/>
            <person name="Gujja S."/>
            <person name="Saif S."/>
            <person name="Birren B."/>
        </authorList>
    </citation>
    <scope>NUCLEOTIDE SEQUENCE [LARGE SCALE GENOMIC DNA]</scope>
    <source>
        <strain evidence="2 3">CBS 6039</strain>
    </source>
</reference>
<proteinExistence type="predicted"/>
<dbReference type="OrthoDB" id="2574143at2759"/>
<feature type="compositionally biased region" description="Low complexity" evidence="1">
    <location>
        <begin position="63"/>
        <end position="84"/>
    </location>
</feature>
<gene>
    <name evidence="2" type="ORF">L202_03938</name>
</gene>
<dbReference type="AlphaFoldDB" id="A0A1E3HPK0"/>
<feature type="compositionally biased region" description="Pro residues" evidence="1">
    <location>
        <begin position="167"/>
        <end position="184"/>
    </location>
</feature>
<dbReference type="EMBL" id="AWGJ01000006">
    <property type="protein sequence ID" value="ODN78293.1"/>
    <property type="molecule type" value="Genomic_DNA"/>
</dbReference>
<feature type="region of interest" description="Disordered" evidence="1">
    <location>
        <begin position="297"/>
        <end position="334"/>
    </location>
</feature>
<dbReference type="Proteomes" id="UP000094065">
    <property type="component" value="Unassembled WGS sequence"/>
</dbReference>
<feature type="region of interest" description="Disordered" evidence="1">
    <location>
        <begin position="243"/>
        <end position="272"/>
    </location>
</feature>
<accession>A0A1E3HPK0</accession>
<keyword evidence="3" id="KW-1185">Reference proteome</keyword>
<dbReference type="RefSeq" id="XP_018993339.1">
    <property type="nucleotide sequence ID" value="XM_019137903.1"/>
</dbReference>
<evidence type="ECO:0000256" key="1">
    <source>
        <dbReference type="SAM" id="MobiDB-lite"/>
    </source>
</evidence>
<feature type="compositionally biased region" description="Low complexity" evidence="1">
    <location>
        <begin position="24"/>
        <end position="35"/>
    </location>
</feature>
<feature type="compositionally biased region" description="Basic and acidic residues" evidence="1">
    <location>
        <begin position="10"/>
        <end position="22"/>
    </location>
</feature>
<organism evidence="2 3">
    <name type="scientific">Cryptococcus amylolentus CBS 6039</name>
    <dbReference type="NCBI Taxonomy" id="1295533"/>
    <lineage>
        <taxon>Eukaryota</taxon>
        <taxon>Fungi</taxon>
        <taxon>Dikarya</taxon>
        <taxon>Basidiomycota</taxon>
        <taxon>Agaricomycotina</taxon>
        <taxon>Tremellomycetes</taxon>
        <taxon>Tremellales</taxon>
        <taxon>Cryptococcaceae</taxon>
        <taxon>Cryptococcus</taxon>
    </lineage>
</organism>
<sequence length="418" mass="43970">MNGSLFQIPKSHDHHSESDHHTLPPKISISSLSPPTTDPQNNVQKHKMTAIAPSPPTIPLPQTPLLTPPSVSSPNSTPTPSLTTGQTRPKVQWPVTPSSPLRQSTLPTLPESIQLQEGQEGPALALKAHPTRGIPSTLAIPSNPLPPPMSIGGLAGLGPGFSLTPRHGPPPASLIRFPPAPPPTLEFHPPEAEGSKPAFGSLGAAFGGADVGGGAAGGGGGEWSMPNSLRDLQSLSRSVGPSLIPPVVKPTKLAPSPISPVSPGRLDGDGVREKRGMMDIGESGGFERRLAEIELELKGQRSDPSSSGERSLAHPLSARSRPFLESTRDDESTIKGTLLSQNDGNELIGRVRRRNDNMLETVNGSGNVNGGQAIDEVDVEWCFFCGEEGKREKGGMELKQAGEGLGWQWVCGECSKRS</sequence>
<feature type="compositionally biased region" description="Polar residues" evidence="1">
    <location>
        <begin position="85"/>
        <end position="104"/>
    </location>
</feature>